<comment type="caution">
    <text evidence="2">The sequence shown here is derived from an EMBL/GenBank/DDBJ whole genome shotgun (WGS) entry which is preliminary data.</text>
</comment>
<keyword evidence="1" id="KW-0812">Transmembrane</keyword>
<sequence>MLWNLTSVLMIALAGIALYWMWPRITAALKQFDAENRDRIVRQWQDRRDSSAHVRHTLEVAGEQVEEIVEIKDTDARTGTPVTRYSFEGIWYATRDEAERMRMEKIGDIARGFYRDLPAALAARKRDGRLN</sequence>
<gene>
    <name evidence="2" type="ORF">GCM10008942_33930</name>
</gene>
<dbReference type="Proteomes" id="UP001499951">
    <property type="component" value="Unassembled WGS sequence"/>
</dbReference>
<feature type="transmembrane region" description="Helical" evidence="1">
    <location>
        <begin position="6"/>
        <end position="22"/>
    </location>
</feature>
<keyword evidence="3" id="KW-1185">Reference proteome</keyword>
<dbReference type="EMBL" id="BAAADD010000009">
    <property type="protein sequence ID" value="GAA0582225.1"/>
    <property type="molecule type" value="Genomic_DNA"/>
</dbReference>
<protein>
    <submittedName>
        <fullName evidence="2">Uncharacterized protein</fullName>
    </submittedName>
</protein>
<keyword evidence="1" id="KW-1133">Transmembrane helix</keyword>
<proteinExistence type="predicted"/>
<name>A0ABP3Q6Z8_9PROT</name>
<evidence type="ECO:0000256" key="1">
    <source>
        <dbReference type="SAM" id="Phobius"/>
    </source>
</evidence>
<evidence type="ECO:0000313" key="3">
    <source>
        <dbReference type="Proteomes" id="UP001499951"/>
    </source>
</evidence>
<reference evidence="3" key="1">
    <citation type="journal article" date="2019" name="Int. J. Syst. Evol. Microbiol.">
        <title>The Global Catalogue of Microorganisms (GCM) 10K type strain sequencing project: providing services to taxonomists for standard genome sequencing and annotation.</title>
        <authorList>
            <consortium name="The Broad Institute Genomics Platform"/>
            <consortium name="The Broad Institute Genome Sequencing Center for Infectious Disease"/>
            <person name="Wu L."/>
            <person name="Ma J."/>
        </authorList>
    </citation>
    <scope>NUCLEOTIDE SEQUENCE [LARGE SCALE GENOMIC DNA]</scope>
    <source>
        <strain evidence="3">JCM 15089</strain>
    </source>
</reference>
<dbReference type="RefSeq" id="WP_166935265.1">
    <property type="nucleotide sequence ID" value="NZ_BAAADD010000009.1"/>
</dbReference>
<accession>A0ABP3Q6Z8</accession>
<evidence type="ECO:0000313" key="2">
    <source>
        <dbReference type="EMBL" id="GAA0582225.1"/>
    </source>
</evidence>
<organism evidence="2 3">
    <name type="scientific">Rhizomicrobium electricum</name>
    <dbReference type="NCBI Taxonomy" id="480070"/>
    <lineage>
        <taxon>Bacteria</taxon>
        <taxon>Pseudomonadati</taxon>
        <taxon>Pseudomonadota</taxon>
        <taxon>Alphaproteobacteria</taxon>
        <taxon>Micropepsales</taxon>
        <taxon>Micropepsaceae</taxon>
        <taxon>Rhizomicrobium</taxon>
    </lineage>
</organism>
<keyword evidence="1" id="KW-0472">Membrane</keyword>